<evidence type="ECO:0000313" key="2">
    <source>
        <dbReference type="Proteomes" id="UP000523079"/>
    </source>
</evidence>
<comment type="caution">
    <text evidence="1">The sequence shown here is derived from an EMBL/GenBank/DDBJ whole genome shotgun (WGS) entry which is preliminary data.</text>
</comment>
<accession>A0A7W3P697</accession>
<organism evidence="1 2">
    <name type="scientific">Microlunatus kandeliicorticis</name>
    <dbReference type="NCBI Taxonomy" id="1759536"/>
    <lineage>
        <taxon>Bacteria</taxon>
        <taxon>Bacillati</taxon>
        <taxon>Actinomycetota</taxon>
        <taxon>Actinomycetes</taxon>
        <taxon>Propionibacteriales</taxon>
        <taxon>Propionibacteriaceae</taxon>
        <taxon>Microlunatus</taxon>
    </lineage>
</organism>
<dbReference type="Proteomes" id="UP000523079">
    <property type="component" value="Unassembled WGS sequence"/>
</dbReference>
<name>A0A7W3P697_9ACTN</name>
<keyword evidence="2" id="KW-1185">Reference proteome</keyword>
<protein>
    <submittedName>
        <fullName evidence="1">Uncharacterized protein</fullName>
    </submittedName>
</protein>
<dbReference type="RefSeq" id="WP_182560288.1">
    <property type="nucleotide sequence ID" value="NZ_JACGWT010000003.1"/>
</dbReference>
<dbReference type="AlphaFoldDB" id="A0A7W3P697"/>
<evidence type="ECO:0000313" key="1">
    <source>
        <dbReference type="EMBL" id="MBA8794743.1"/>
    </source>
</evidence>
<sequence>MIMRRSGAMVGFATAVTHRYRTLLSRVVDLSDDEEVMSANRAGRLASAVVGLVAVAAVTGCGVEDEPEARRQVVRNCPSVIPGSNNATQDFAALLVWDGRTYVEDSALPSAQAQRGPLEAGPSVGTVTCSLVDPPGH</sequence>
<proteinExistence type="predicted"/>
<dbReference type="EMBL" id="JACGWT010000003">
    <property type="protein sequence ID" value="MBA8794743.1"/>
    <property type="molecule type" value="Genomic_DNA"/>
</dbReference>
<gene>
    <name evidence="1" type="ORF">FHX74_002362</name>
</gene>
<reference evidence="1 2" key="1">
    <citation type="submission" date="2020-07" db="EMBL/GenBank/DDBJ databases">
        <title>Sequencing the genomes of 1000 actinobacteria strains.</title>
        <authorList>
            <person name="Klenk H.-P."/>
        </authorList>
    </citation>
    <scope>NUCLEOTIDE SEQUENCE [LARGE SCALE GENOMIC DNA]</scope>
    <source>
        <strain evidence="1 2">DSM 100723</strain>
    </source>
</reference>